<keyword evidence="2" id="KW-1133">Transmembrane helix</keyword>
<feature type="transmembrane region" description="Helical" evidence="2">
    <location>
        <begin position="136"/>
        <end position="151"/>
    </location>
</feature>
<dbReference type="RefSeq" id="WP_341836367.1">
    <property type="nucleotide sequence ID" value="NZ_CP149822.1"/>
</dbReference>
<protein>
    <submittedName>
        <fullName evidence="3">Uncharacterized protein</fullName>
    </submittedName>
</protein>
<dbReference type="EMBL" id="CP149822">
    <property type="protein sequence ID" value="WZN41518.1"/>
    <property type="molecule type" value="Genomic_DNA"/>
</dbReference>
<feature type="transmembrane region" description="Helical" evidence="2">
    <location>
        <begin position="83"/>
        <end position="101"/>
    </location>
</feature>
<dbReference type="Proteomes" id="UP001485459">
    <property type="component" value="Chromosome"/>
</dbReference>
<feature type="compositionally biased region" description="Gly residues" evidence="1">
    <location>
        <begin position="368"/>
        <end position="382"/>
    </location>
</feature>
<name>A0ABZ2YP42_9BACT</name>
<feature type="transmembrane region" description="Helical" evidence="2">
    <location>
        <begin position="279"/>
        <end position="297"/>
    </location>
</feature>
<proteinExistence type="predicted"/>
<feature type="transmembrane region" description="Helical" evidence="2">
    <location>
        <begin position="212"/>
        <end position="234"/>
    </location>
</feature>
<sequence>MLIYNTAQLDNRLIRQDAEDAVDAGMIAPETAERINAAHPYSLYSPNIFVCIGLMLATMLVVLLAAGLIFLLMVDGALRSIEVFFIVWGILAYGALESWMATHRHYRSGVDDGLEWMSVLMIGISLVSLMENQSPVLLFALLSVLGSWFTVRTSNPGIALGTWCCGVMLVVNLAIWYLPGARYALPFLIMAVAGTGYFQFTRMQRQFRFRHYELALSVFRLAALATFYLAGNYFAVHHAGRELLGMEGSPPLPWLFWTLSLLLPPAYIWMGLRKKDRIPLAMGLILIAAAVFTVRAYHAVLPLEAAMALGGIGLIAVSYIVHQYLKTPKRGFTTQAMNTRSFGAEQLEGLIVAETMQHAPQPAETTRFGGGSSGGGGAGGEY</sequence>
<feature type="transmembrane region" description="Helical" evidence="2">
    <location>
        <begin position="48"/>
        <end position="71"/>
    </location>
</feature>
<feature type="transmembrane region" description="Helical" evidence="2">
    <location>
        <begin position="303"/>
        <end position="321"/>
    </location>
</feature>
<feature type="region of interest" description="Disordered" evidence="1">
    <location>
        <begin position="362"/>
        <end position="382"/>
    </location>
</feature>
<feature type="transmembrane region" description="Helical" evidence="2">
    <location>
        <begin position="158"/>
        <end position="177"/>
    </location>
</feature>
<feature type="transmembrane region" description="Helical" evidence="2">
    <location>
        <begin position="183"/>
        <end position="200"/>
    </location>
</feature>
<keyword evidence="2" id="KW-0812">Transmembrane</keyword>
<feature type="transmembrane region" description="Helical" evidence="2">
    <location>
        <begin position="254"/>
        <end position="272"/>
    </location>
</feature>
<evidence type="ECO:0000313" key="4">
    <source>
        <dbReference type="Proteomes" id="UP001485459"/>
    </source>
</evidence>
<organism evidence="3 4">
    <name type="scientific">Chitinophaga pollutisoli</name>
    <dbReference type="NCBI Taxonomy" id="3133966"/>
    <lineage>
        <taxon>Bacteria</taxon>
        <taxon>Pseudomonadati</taxon>
        <taxon>Bacteroidota</taxon>
        <taxon>Chitinophagia</taxon>
        <taxon>Chitinophagales</taxon>
        <taxon>Chitinophagaceae</taxon>
        <taxon>Chitinophaga</taxon>
    </lineage>
</organism>
<reference evidence="4" key="1">
    <citation type="submission" date="2024-03" db="EMBL/GenBank/DDBJ databases">
        <title>Chitinophaga horti sp. nov., isolated from garden soil.</title>
        <authorList>
            <person name="Lee D.S."/>
            <person name="Han D.M."/>
            <person name="Baek J.H."/>
            <person name="Choi D.G."/>
            <person name="Jeon J.H."/>
            <person name="Jeon C.O."/>
        </authorList>
    </citation>
    <scope>NUCLEOTIDE SEQUENCE [LARGE SCALE GENOMIC DNA]</scope>
    <source>
        <strain evidence="4">GPA1</strain>
    </source>
</reference>
<keyword evidence="2" id="KW-0472">Membrane</keyword>
<accession>A0ABZ2YP42</accession>
<evidence type="ECO:0000313" key="3">
    <source>
        <dbReference type="EMBL" id="WZN41518.1"/>
    </source>
</evidence>
<evidence type="ECO:0000256" key="2">
    <source>
        <dbReference type="SAM" id="Phobius"/>
    </source>
</evidence>
<keyword evidence="4" id="KW-1185">Reference proteome</keyword>
<gene>
    <name evidence="3" type="ORF">WJU16_00510</name>
</gene>
<evidence type="ECO:0000256" key="1">
    <source>
        <dbReference type="SAM" id="MobiDB-lite"/>
    </source>
</evidence>